<dbReference type="OrthoDB" id="9776294at2"/>
<dbReference type="Gene3D" id="3.30.70.1450">
    <property type="entry name" value="Regulator of K+ conductance, C-terminal domain"/>
    <property type="match status" value="1"/>
</dbReference>
<reference evidence="3 4" key="1">
    <citation type="journal article" date="2008" name="Appl. Environ. Microbiol.">
        <title>Genome of the epsilonproteobacterial chemolithoautotroph Sulfurimonas denitrificans.</title>
        <authorList>
            <person name="Sievert S.M."/>
            <person name="Scott K.M."/>
            <person name="Klotz M.G."/>
            <person name="Chain P.S.G."/>
            <person name="Hauser L.J."/>
            <person name="Hemp J."/>
            <person name="Huegler M."/>
            <person name="Land M."/>
            <person name="Lapidus A."/>
            <person name="Larimer F.W."/>
            <person name="Lucas S."/>
            <person name="Malfatti S.A."/>
            <person name="Meyer F."/>
            <person name="Paulsen I.T."/>
            <person name="Ren Q."/>
            <person name="Simon J."/>
            <person name="Bailey K."/>
            <person name="Diaz E."/>
            <person name="Fitzpatrick K.A."/>
            <person name="Glover B."/>
            <person name="Gwatney N."/>
            <person name="Korajkic A."/>
            <person name="Long A."/>
            <person name="Mobberley J.M."/>
            <person name="Pantry S.N."/>
            <person name="Pazder G."/>
            <person name="Peterson S."/>
            <person name="Quintanilla J.D."/>
            <person name="Sprinkle R."/>
            <person name="Stephens J."/>
            <person name="Thomas P."/>
            <person name="Vaughn R."/>
            <person name="Weber M.J."/>
            <person name="Wooten L.L."/>
        </authorList>
    </citation>
    <scope>NUCLEOTIDE SEQUENCE [LARGE SCALE GENOMIC DNA]</scope>
    <source>
        <strain evidence="4">ATCC 33889 / DSM 1251</strain>
    </source>
</reference>
<dbReference type="Gene3D" id="3.40.50.720">
    <property type="entry name" value="NAD(P)-binding Rossmann-like Domain"/>
    <property type="match status" value="1"/>
</dbReference>
<evidence type="ECO:0000259" key="1">
    <source>
        <dbReference type="PROSITE" id="PS51201"/>
    </source>
</evidence>
<dbReference type="InterPro" id="IPR050721">
    <property type="entry name" value="Trk_Ktr_HKT_K-transport"/>
</dbReference>
<dbReference type="STRING" id="326298.Suden_0529"/>
<proteinExistence type="predicted"/>
<dbReference type="AlphaFoldDB" id="Q30T72"/>
<dbReference type="Pfam" id="PF02254">
    <property type="entry name" value="TrkA_N"/>
    <property type="match status" value="1"/>
</dbReference>
<dbReference type="PANTHER" id="PTHR43833:SF7">
    <property type="entry name" value="KTR SYSTEM POTASSIUM UPTAKE PROTEIN C"/>
    <property type="match status" value="1"/>
</dbReference>
<gene>
    <name evidence="3" type="ordered locus">Suden_0529</name>
</gene>
<feature type="domain" description="RCK C-terminal" evidence="2">
    <location>
        <begin position="132"/>
        <end position="217"/>
    </location>
</feature>
<keyword evidence="4" id="KW-1185">Reference proteome</keyword>
<dbReference type="InterPro" id="IPR003148">
    <property type="entry name" value="RCK_N"/>
</dbReference>
<organism evidence="3 4">
    <name type="scientific">Sulfurimonas denitrificans (strain ATCC 33889 / DSM 1251)</name>
    <name type="common">Thiomicrospira denitrificans (strain ATCC 33889 / DSM 1251)</name>
    <dbReference type="NCBI Taxonomy" id="326298"/>
    <lineage>
        <taxon>Bacteria</taxon>
        <taxon>Pseudomonadati</taxon>
        <taxon>Campylobacterota</taxon>
        <taxon>Epsilonproteobacteria</taxon>
        <taxon>Campylobacterales</taxon>
        <taxon>Sulfurimonadaceae</taxon>
        <taxon>Sulfurimonas</taxon>
    </lineage>
</organism>
<evidence type="ECO:0000313" key="3">
    <source>
        <dbReference type="EMBL" id="ABB43809.1"/>
    </source>
</evidence>
<dbReference type="InterPro" id="IPR006037">
    <property type="entry name" value="RCK_C"/>
</dbReference>
<dbReference type="InterPro" id="IPR036291">
    <property type="entry name" value="NAD(P)-bd_dom_sf"/>
</dbReference>
<dbReference type="InterPro" id="IPR036721">
    <property type="entry name" value="RCK_C_sf"/>
</dbReference>
<feature type="domain" description="RCK N-terminal" evidence="1">
    <location>
        <begin position="1"/>
        <end position="117"/>
    </location>
</feature>
<evidence type="ECO:0000259" key="2">
    <source>
        <dbReference type="PROSITE" id="PS51202"/>
    </source>
</evidence>
<dbReference type="KEGG" id="tdn:Suden_0529"/>
<dbReference type="EMBL" id="CP000153">
    <property type="protein sequence ID" value="ABB43809.1"/>
    <property type="molecule type" value="Genomic_DNA"/>
</dbReference>
<dbReference type="Proteomes" id="UP000002714">
    <property type="component" value="Chromosome"/>
</dbReference>
<sequence length="217" mass="23636">MTYVVIGLGRFGYHVAKGLAQQGEAVIAIDNDEEKARDISEFVQDAIALDSSDPKALYEAGIADAEMAILSIGENIEASILTVMALKELGIKTVVAKAITQVHGQILSKLGAAKVIYPEMESAKKLVKTIVENMNYETIDLSITMKIAKMAVNSLWVGTSILSPIFKNEFDVKPIAYKHQGEWHTSFNKNDILEAGDILVVLGNSNNIEALSKRVLM</sequence>
<dbReference type="SUPFAM" id="SSF116726">
    <property type="entry name" value="TrkA C-terminal domain-like"/>
    <property type="match status" value="1"/>
</dbReference>
<name>Q30T72_SULDN</name>
<evidence type="ECO:0000313" key="4">
    <source>
        <dbReference type="Proteomes" id="UP000002714"/>
    </source>
</evidence>
<dbReference type="RefSeq" id="WP_011372163.1">
    <property type="nucleotide sequence ID" value="NC_007575.1"/>
</dbReference>
<accession>Q30T72</accession>
<dbReference type="PROSITE" id="PS51201">
    <property type="entry name" value="RCK_N"/>
    <property type="match status" value="1"/>
</dbReference>
<dbReference type="HOGENOM" id="CLU_046525_3_0_7"/>
<dbReference type="PROSITE" id="PS51202">
    <property type="entry name" value="RCK_C"/>
    <property type="match status" value="1"/>
</dbReference>
<protein>
    <submittedName>
        <fullName evidence="3">TrkA</fullName>
    </submittedName>
</protein>
<dbReference type="PANTHER" id="PTHR43833">
    <property type="entry name" value="POTASSIUM CHANNEL PROTEIN 2-RELATED-RELATED"/>
    <property type="match status" value="1"/>
</dbReference>
<dbReference type="Pfam" id="PF02080">
    <property type="entry name" value="TrkA_C"/>
    <property type="match status" value="1"/>
</dbReference>
<dbReference type="GO" id="GO:0008324">
    <property type="term" value="F:monoatomic cation transmembrane transporter activity"/>
    <property type="evidence" value="ECO:0007669"/>
    <property type="project" value="InterPro"/>
</dbReference>
<dbReference type="eggNOG" id="COG0569">
    <property type="taxonomic scope" value="Bacteria"/>
</dbReference>
<dbReference type="SUPFAM" id="SSF51735">
    <property type="entry name" value="NAD(P)-binding Rossmann-fold domains"/>
    <property type="match status" value="1"/>
</dbReference>
<dbReference type="GO" id="GO:0006813">
    <property type="term" value="P:potassium ion transport"/>
    <property type="evidence" value="ECO:0007669"/>
    <property type="project" value="InterPro"/>
</dbReference>